<organism evidence="6 7">
    <name type="scientific">Acaulospora morrowiae</name>
    <dbReference type="NCBI Taxonomy" id="94023"/>
    <lineage>
        <taxon>Eukaryota</taxon>
        <taxon>Fungi</taxon>
        <taxon>Fungi incertae sedis</taxon>
        <taxon>Mucoromycota</taxon>
        <taxon>Glomeromycotina</taxon>
        <taxon>Glomeromycetes</taxon>
        <taxon>Diversisporales</taxon>
        <taxon>Acaulosporaceae</taxon>
        <taxon>Acaulospora</taxon>
    </lineage>
</organism>
<evidence type="ECO:0000256" key="5">
    <source>
        <dbReference type="ARBA" id="ARBA00023242"/>
    </source>
</evidence>
<feature type="non-terminal residue" evidence="6">
    <location>
        <position position="188"/>
    </location>
</feature>
<accession>A0A9N9P3V1</accession>
<dbReference type="GO" id="GO:0008270">
    <property type="term" value="F:zinc ion binding"/>
    <property type="evidence" value="ECO:0007669"/>
    <property type="project" value="UniProtKB-KW"/>
</dbReference>
<gene>
    <name evidence="6" type="ORF">AMORRO_LOCUS17412</name>
</gene>
<reference evidence="6" key="1">
    <citation type="submission" date="2021-06" db="EMBL/GenBank/DDBJ databases">
        <authorList>
            <person name="Kallberg Y."/>
            <person name="Tangrot J."/>
            <person name="Rosling A."/>
        </authorList>
    </citation>
    <scope>NUCLEOTIDE SEQUENCE</scope>
    <source>
        <strain evidence="6">CL551</strain>
    </source>
</reference>
<keyword evidence="2" id="KW-0479">Metal-binding</keyword>
<dbReference type="PANTHER" id="PTHR46481">
    <property type="entry name" value="ZINC FINGER BED DOMAIN-CONTAINING PROTEIN 4"/>
    <property type="match status" value="1"/>
</dbReference>
<keyword evidence="7" id="KW-1185">Reference proteome</keyword>
<dbReference type="Proteomes" id="UP000789342">
    <property type="component" value="Unassembled WGS sequence"/>
</dbReference>
<dbReference type="InterPro" id="IPR052035">
    <property type="entry name" value="ZnF_BED_domain_contain"/>
</dbReference>
<dbReference type="EMBL" id="CAJVPV010053584">
    <property type="protein sequence ID" value="CAG8782127.1"/>
    <property type="molecule type" value="Genomic_DNA"/>
</dbReference>
<comment type="caution">
    <text evidence="6">The sequence shown here is derived from an EMBL/GenBank/DDBJ whole genome shotgun (WGS) entry which is preliminary data.</text>
</comment>
<dbReference type="PANTHER" id="PTHR46481:SF10">
    <property type="entry name" value="ZINC FINGER BED DOMAIN-CONTAINING PROTEIN 39"/>
    <property type="match status" value="1"/>
</dbReference>
<feature type="non-terminal residue" evidence="6">
    <location>
        <position position="1"/>
    </location>
</feature>
<evidence type="ECO:0000313" key="6">
    <source>
        <dbReference type="EMBL" id="CAG8782127.1"/>
    </source>
</evidence>
<proteinExistence type="predicted"/>
<comment type="subcellular location">
    <subcellularLocation>
        <location evidence="1">Nucleus</location>
    </subcellularLocation>
</comment>
<sequence>ESVSTSSISPTSSTSLSIPTFSTTLLFSNHLVETSFEDVSSSVESDSNLEEIQNITNYHTKKFKNKRKPAPICDYLDTLEDGSRNCKLCNNKWGSSTSLSTITRHFENKHPRIFKDLRQATTKFAHPPYSMVERIEKSRVESLNKDLWEWIVTSQLPFSIVEETRFIKLFTNLDPRYKTPCRQTLSTT</sequence>
<evidence type="ECO:0000256" key="2">
    <source>
        <dbReference type="ARBA" id="ARBA00022723"/>
    </source>
</evidence>
<evidence type="ECO:0000256" key="1">
    <source>
        <dbReference type="ARBA" id="ARBA00004123"/>
    </source>
</evidence>
<keyword evidence="4" id="KW-0862">Zinc</keyword>
<evidence type="ECO:0000313" key="7">
    <source>
        <dbReference type="Proteomes" id="UP000789342"/>
    </source>
</evidence>
<evidence type="ECO:0000256" key="3">
    <source>
        <dbReference type="ARBA" id="ARBA00022771"/>
    </source>
</evidence>
<dbReference type="GO" id="GO:0005634">
    <property type="term" value="C:nucleus"/>
    <property type="evidence" value="ECO:0007669"/>
    <property type="project" value="UniProtKB-SubCell"/>
</dbReference>
<dbReference type="OrthoDB" id="6776439at2759"/>
<name>A0A9N9P3V1_9GLOM</name>
<keyword evidence="5" id="KW-0539">Nucleus</keyword>
<dbReference type="AlphaFoldDB" id="A0A9N9P3V1"/>
<keyword evidence="3" id="KW-0863">Zinc-finger</keyword>
<dbReference type="SUPFAM" id="SSF140996">
    <property type="entry name" value="Hermes dimerisation domain"/>
    <property type="match status" value="1"/>
</dbReference>
<protein>
    <submittedName>
        <fullName evidence="6">6065_t:CDS:1</fullName>
    </submittedName>
</protein>
<evidence type="ECO:0000256" key="4">
    <source>
        <dbReference type="ARBA" id="ARBA00022833"/>
    </source>
</evidence>